<evidence type="ECO:0000259" key="8">
    <source>
        <dbReference type="PROSITE" id="PS50928"/>
    </source>
</evidence>
<sequence length="284" mass="31900">MGHKLKKKKFNYKKIACFLLVLVLAIVWITPLIWSVLTSFKSEVEVQTTGFSILPAKWVVDNYIDVLSDTTVTPIIKWFGNSLFVSVTHTILAVIISSMAAYAYSRLEFKGKNSIFGFLLMTMMFPSVVNLIPLYKIMDTLNWVNTSWALIFPGLGGVVNIFLIRQFMMGIPKEYDESARVDGASTWTIYTKIIVPLCKPILIIIGLFSFTGSWNDFLWPTIIMNDTERLTLTAGLRTLQAGYSIKVAHLMAVTVLAILPTLILYLVAQKYFMEGLSLQSGVKG</sequence>
<dbReference type="EMBL" id="VSSQ01000450">
    <property type="protein sequence ID" value="MPL95010.1"/>
    <property type="molecule type" value="Genomic_DNA"/>
</dbReference>
<feature type="transmembrane region" description="Helical" evidence="7">
    <location>
        <begin position="147"/>
        <end position="168"/>
    </location>
</feature>
<dbReference type="PANTHER" id="PTHR43744:SF12">
    <property type="entry name" value="ABC TRANSPORTER PERMEASE PROTEIN MG189-RELATED"/>
    <property type="match status" value="1"/>
</dbReference>
<evidence type="ECO:0000256" key="6">
    <source>
        <dbReference type="ARBA" id="ARBA00023136"/>
    </source>
</evidence>
<proteinExistence type="predicted"/>
<evidence type="ECO:0000256" key="4">
    <source>
        <dbReference type="ARBA" id="ARBA00022692"/>
    </source>
</evidence>
<name>A0A644VUW6_9ZZZZ</name>
<keyword evidence="5 7" id="KW-1133">Transmembrane helix</keyword>
<evidence type="ECO:0000256" key="1">
    <source>
        <dbReference type="ARBA" id="ARBA00004651"/>
    </source>
</evidence>
<dbReference type="SUPFAM" id="SSF161098">
    <property type="entry name" value="MetI-like"/>
    <property type="match status" value="1"/>
</dbReference>
<dbReference type="Pfam" id="PF00528">
    <property type="entry name" value="BPD_transp_1"/>
    <property type="match status" value="1"/>
</dbReference>
<feature type="transmembrane region" description="Helical" evidence="7">
    <location>
        <begin position="189"/>
        <end position="210"/>
    </location>
</feature>
<feature type="transmembrane region" description="Helical" evidence="7">
    <location>
        <begin position="83"/>
        <end position="104"/>
    </location>
</feature>
<dbReference type="Gene3D" id="1.10.3720.10">
    <property type="entry name" value="MetI-like"/>
    <property type="match status" value="1"/>
</dbReference>
<dbReference type="InterPro" id="IPR035906">
    <property type="entry name" value="MetI-like_sf"/>
</dbReference>
<feature type="domain" description="ABC transmembrane type-1" evidence="8">
    <location>
        <begin position="79"/>
        <end position="268"/>
    </location>
</feature>
<organism evidence="9">
    <name type="scientific">bioreactor metagenome</name>
    <dbReference type="NCBI Taxonomy" id="1076179"/>
    <lineage>
        <taxon>unclassified sequences</taxon>
        <taxon>metagenomes</taxon>
        <taxon>ecological metagenomes</taxon>
    </lineage>
</organism>
<feature type="transmembrane region" description="Helical" evidence="7">
    <location>
        <begin position="116"/>
        <end position="135"/>
    </location>
</feature>
<protein>
    <submittedName>
        <fullName evidence="9">L-arabinose transport system permease protein AraQ</fullName>
    </submittedName>
</protein>
<reference evidence="9" key="1">
    <citation type="submission" date="2019-08" db="EMBL/GenBank/DDBJ databases">
        <authorList>
            <person name="Kucharzyk K."/>
            <person name="Murdoch R.W."/>
            <person name="Higgins S."/>
            <person name="Loffler F."/>
        </authorList>
    </citation>
    <scope>NUCLEOTIDE SEQUENCE</scope>
</reference>
<feature type="transmembrane region" description="Helical" evidence="7">
    <location>
        <begin position="247"/>
        <end position="268"/>
    </location>
</feature>
<dbReference type="GO" id="GO:0055085">
    <property type="term" value="P:transmembrane transport"/>
    <property type="evidence" value="ECO:0007669"/>
    <property type="project" value="InterPro"/>
</dbReference>
<dbReference type="PANTHER" id="PTHR43744">
    <property type="entry name" value="ABC TRANSPORTER PERMEASE PROTEIN MG189-RELATED-RELATED"/>
    <property type="match status" value="1"/>
</dbReference>
<evidence type="ECO:0000313" key="9">
    <source>
        <dbReference type="EMBL" id="MPL95010.1"/>
    </source>
</evidence>
<keyword evidence="6 7" id="KW-0472">Membrane</keyword>
<feature type="transmembrane region" description="Helical" evidence="7">
    <location>
        <begin position="12"/>
        <end position="34"/>
    </location>
</feature>
<dbReference type="AlphaFoldDB" id="A0A644VUW6"/>
<comment type="caution">
    <text evidence="9">The sequence shown here is derived from an EMBL/GenBank/DDBJ whole genome shotgun (WGS) entry which is preliminary data.</text>
</comment>
<evidence type="ECO:0000256" key="2">
    <source>
        <dbReference type="ARBA" id="ARBA00022448"/>
    </source>
</evidence>
<dbReference type="InterPro" id="IPR000515">
    <property type="entry name" value="MetI-like"/>
</dbReference>
<evidence type="ECO:0000256" key="3">
    <source>
        <dbReference type="ARBA" id="ARBA00022475"/>
    </source>
</evidence>
<keyword evidence="3" id="KW-1003">Cell membrane</keyword>
<evidence type="ECO:0000256" key="5">
    <source>
        <dbReference type="ARBA" id="ARBA00022989"/>
    </source>
</evidence>
<accession>A0A644VUW6</accession>
<keyword evidence="2" id="KW-0813">Transport</keyword>
<comment type="subcellular location">
    <subcellularLocation>
        <location evidence="1">Cell membrane</location>
        <topology evidence="1">Multi-pass membrane protein</topology>
    </subcellularLocation>
</comment>
<dbReference type="GO" id="GO:0005886">
    <property type="term" value="C:plasma membrane"/>
    <property type="evidence" value="ECO:0007669"/>
    <property type="project" value="UniProtKB-SubCell"/>
</dbReference>
<dbReference type="CDD" id="cd06261">
    <property type="entry name" value="TM_PBP2"/>
    <property type="match status" value="1"/>
</dbReference>
<gene>
    <name evidence="9" type="primary">araQ_7</name>
    <name evidence="9" type="ORF">SDC9_41173</name>
</gene>
<keyword evidence="4 7" id="KW-0812">Transmembrane</keyword>
<dbReference type="PROSITE" id="PS50928">
    <property type="entry name" value="ABC_TM1"/>
    <property type="match status" value="1"/>
</dbReference>
<evidence type="ECO:0000256" key="7">
    <source>
        <dbReference type="SAM" id="Phobius"/>
    </source>
</evidence>